<reference evidence="1" key="1">
    <citation type="submission" date="2020-02" db="EMBL/GenBank/DDBJ databases">
        <authorList>
            <person name="Gao J."/>
            <person name="Sun J."/>
        </authorList>
    </citation>
    <scope>NUCLEOTIDE SEQUENCE</scope>
    <source>
        <strain evidence="1">602-2</strain>
    </source>
</reference>
<proteinExistence type="predicted"/>
<dbReference type="AlphaFoldDB" id="A0A6G4QX09"/>
<gene>
    <name evidence="1" type="ORF">G5B46_10300</name>
</gene>
<dbReference type="RefSeq" id="WP_165258421.1">
    <property type="nucleotide sequence ID" value="NZ_JAAKGT010000004.1"/>
</dbReference>
<evidence type="ECO:0000313" key="1">
    <source>
        <dbReference type="EMBL" id="NGM49997.1"/>
    </source>
</evidence>
<protein>
    <submittedName>
        <fullName evidence="1">Uncharacterized protein</fullName>
    </submittedName>
</protein>
<name>A0A6G4QX09_9CAUL</name>
<organism evidence="1">
    <name type="scientific">Caulobacter sp. 602-2</name>
    <dbReference type="NCBI Taxonomy" id="2710887"/>
    <lineage>
        <taxon>Bacteria</taxon>
        <taxon>Pseudomonadati</taxon>
        <taxon>Pseudomonadota</taxon>
        <taxon>Alphaproteobacteria</taxon>
        <taxon>Caulobacterales</taxon>
        <taxon>Caulobacteraceae</taxon>
        <taxon>Caulobacter</taxon>
    </lineage>
</organism>
<dbReference type="EMBL" id="JAAKGT010000004">
    <property type="protein sequence ID" value="NGM49997.1"/>
    <property type="molecule type" value="Genomic_DNA"/>
</dbReference>
<comment type="caution">
    <text evidence="1">The sequence shown here is derived from an EMBL/GenBank/DDBJ whole genome shotgun (WGS) entry which is preliminary data.</text>
</comment>
<sequence>MINGRDLAIAISTGVLAFALPMGAASGPARTSGYFPLEFRKPSILCPIFTRRPIMTSHEDEWYSGTLSAAAEPSLYAYSRQRHPSGVRAYRLIILPSFDKPVIVRLNRRASGEIDLIAKRLSGAGGYDPGQLEKAGVVRRTLTPNEARQFQAMLARAGKLNRRPVTCTMGLDGSEWILESADGGTYRYVNRWSPERGDERALGEFMLGLAGWRPPRGY</sequence>
<accession>A0A6G4QX09</accession>